<proteinExistence type="predicted"/>
<dbReference type="AlphaFoldDB" id="A0A8D3BNJ7"/>
<evidence type="ECO:0000313" key="1">
    <source>
        <dbReference type="Ensembl" id="ENSSMAP00000036605.1"/>
    </source>
</evidence>
<name>A0A8D3BNJ7_SCOMX</name>
<dbReference type="Proteomes" id="UP000694558">
    <property type="component" value="Chromosome 8"/>
</dbReference>
<dbReference type="Ensembl" id="ENSSMAT00000070346.1">
    <property type="protein sequence ID" value="ENSSMAP00000036605.1"/>
    <property type="gene ID" value="ENSSMAG00000031007.1"/>
</dbReference>
<protein>
    <submittedName>
        <fullName evidence="1">Uncharacterized protein</fullName>
    </submittedName>
</protein>
<reference evidence="1" key="2">
    <citation type="submission" date="2025-08" db="UniProtKB">
        <authorList>
            <consortium name="Ensembl"/>
        </authorList>
    </citation>
    <scope>IDENTIFICATION</scope>
</reference>
<sequence>MDVGACVGTLVVCPGVRCIKIPLNKEENLTETHLIQIQLPSLIRHPAPSLLKCGSWQSINEL</sequence>
<organism evidence="1 2">
    <name type="scientific">Scophthalmus maximus</name>
    <name type="common">Turbot</name>
    <name type="synonym">Psetta maxima</name>
    <dbReference type="NCBI Taxonomy" id="52904"/>
    <lineage>
        <taxon>Eukaryota</taxon>
        <taxon>Metazoa</taxon>
        <taxon>Chordata</taxon>
        <taxon>Craniata</taxon>
        <taxon>Vertebrata</taxon>
        <taxon>Euteleostomi</taxon>
        <taxon>Actinopterygii</taxon>
        <taxon>Neopterygii</taxon>
        <taxon>Teleostei</taxon>
        <taxon>Neoteleostei</taxon>
        <taxon>Acanthomorphata</taxon>
        <taxon>Carangaria</taxon>
        <taxon>Pleuronectiformes</taxon>
        <taxon>Pleuronectoidei</taxon>
        <taxon>Scophthalmidae</taxon>
        <taxon>Scophthalmus</taxon>
    </lineage>
</organism>
<accession>A0A8D3BNJ7</accession>
<reference evidence="1" key="1">
    <citation type="submission" date="2023-05" db="EMBL/GenBank/DDBJ databases">
        <title>High-quality long-read genome of Scophthalmus maximus.</title>
        <authorList>
            <person name="Lien S."/>
            <person name="Martinez P."/>
        </authorList>
    </citation>
    <scope>NUCLEOTIDE SEQUENCE [LARGE SCALE GENOMIC DNA]</scope>
</reference>
<evidence type="ECO:0000313" key="2">
    <source>
        <dbReference type="Proteomes" id="UP000694558"/>
    </source>
</evidence>